<organism evidence="1 2">
    <name type="scientific">Nostoc favosum CHAB5714</name>
    <dbReference type="NCBI Taxonomy" id="2780399"/>
    <lineage>
        <taxon>Bacteria</taxon>
        <taxon>Bacillati</taxon>
        <taxon>Cyanobacteriota</taxon>
        <taxon>Cyanophyceae</taxon>
        <taxon>Nostocales</taxon>
        <taxon>Nostocaceae</taxon>
        <taxon>Nostoc</taxon>
        <taxon>Nostoc favosum</taxon>
    </lineage>
</organism>
<dbReference type="Proteomes" id="UP001199525">
    <property type="component" value="Unassembled WGS sequence"/>
</dbReference>
<keyword evidence="2" id="KW-1185">Reference proteome</keyword>
<proteinExistence type="predicted"/>
<gene>
    <name evidence="1" type="ORF">LC586_26615</name>
</gene>
<reference evidence="1 2" key="1">
    <citation type="journal article" date="2021" name="Microorganisms">
        <title>Genome Evolution of Filamentous Cyanobacterium Nostoc Species: From Facultative Symbiosis to Free Living.</title>
        <authorList>
            <person name="Huo D."/>
            <person name="Li H."/>
            <person name="Cai F."/>
            <person name="Guo X."/>
            <person name="Qiao Z."/>
            <person name="Wang W."/>
            <person name="Yu G."/>
            <person name="Li R."/>
        </authorList>
    </citation>
    <scope>NUCLEOTIDE SEQUENCE [LARGE SCALE GENOMIC DNA]</scope>
    <source>
        <strain evidence="1 2">CHAB 5714</strain>
    </source>
</reference>
<protein>
    <submittedName>
        <fullName evidence="1">Uncharacterized protein</fullName>
    </submittedName>
</protein>
<dbReference type="EMBL" id="JAIVFQ010000056">
    <property type="protein sequence ID" value="MCC5602670.1"/>
    <property type="molecule type" value="Genomic_DNA"/>
</dbReference>
<comment type="caution">
    <text evidence="1">The sequence shown here is derived from an EMBL/GenBank/DDBJ whole genome shotgun (WGS) entry which is preliminary data.</text>
</comment>
<evidence type="ECO:0000313" key="2">
    <source>
        <dbReference type="Proteomes" id="UP001199525"/>
    </source>
</evidence>
<dbReference type="RefSeq" id="WP_229488218.1">
    <property type="nucleotide sequence ID" value="NZ_JAIVFQ010000056.1"/>
</dbReference>
<accession>A0ABS8IFU3</accession>
<name>A0ABS8IFU3_9NOSO</name>
<evidence type="ECO:0000313" key="1">
    <source>
        <dbReference type="EMBL" id="MCC5602670.1"/>
    </source>
</evidence>
<sequence>MNVMEIKNIKEEARRLIDKLPENLTWDDLMYEIYVRQAIEAGLTDSEAGRVVSVEEVRAKFGLQP</sequence>